<dbReference type="SUPFAM" id="SSF51182">
    <property type="entry name" value="RmlC-like cupins"/>
    <property type="match status" value="1"/>
</dbReference>
<organism evidence="5 6">
    <name type="scientific">Novosphingobium cyanobacteriorum</name>
    <dbReference type="NCBI Taxonomy" id="3024215"/>
    <lineage>
        <taxon>Bacteria</taxon>
        <taxon>Pseudomonadati</taxon>
        <taxon>Pseudomonadota</taxon>
        <taxon>Alphaproteobacteria</taxon>
        <taxon>Sphingomonadales</taxon>
        <taxon>Sphingomonadaceae</taxon>
        <taxon>Novosphingobium</taxon>
    </lineage>
</organism>
<dbReference type="EMBL" id="JAROCY010000007">
    <property type="protein sequence ID" value="MDF8333457.1"/>
    <property type="molecule type" value="Genomic_DNA"/>
</dbReference>
<dbReference type="PROSITE" id="PS01124">
    <property type="entry name" value="HTH_ARAC_FAMILY_2"/>
    <property type="match status" value="1"/>
</dbReference>
<dbReference type="Gene3D" id="1.10.10.60">
    <property type="entry name" value="Homeodomain-like"/>
    <property type="match status" value="1"/>
</dbReference>
<reference evidence="5 6" key="1">
    <citation type="submission" date="2023-03" db="EMBL/GenBank/DDBJ databases">
        <title>Novosphingobium cyanobacteriorum sp. nov., isolated from a eutrophic reservoir during the Microcystis bloom period.</title>
        <authorList>
            <person name="Kang M."/>
            <person name="Le V."/>
            <person name="Ko S.-R."/>
            <person name="Lee S.-A."/>
            <person name="Ahn C.-Y."/>
        </authorList>
    </citation>
    <scope>NUCLEOTIDE SEQUENCE [LARGE SCALE GENOMIC DNA]</scope>
    <source>
        <strain evidence="5 6">HBC54</strain>
    </source>
</reference>
<evidence type="ECO:0000313" key="5">
    <source>
        <dbReference type="EMBL" id="MDF8333457.1"/>
    </source>
</evidence>
<name>A0ABT6CHQ5_9SPHN</name>
<dbReference type="Pfam" id="PF12833">
    <property type="entry name" value="HTH_18"/>
    <property type="match status" value="1"/>
</dbReference>
<accession>A0ABT6CHQ5</accession>
<dbReference type="Proteomes" id="UP001222770">
    <property type="component" value="Unassembled WGS sequence"/>
</dbReference>
<dbReference type="SUPFAM" id="SSF46689">
    <property type="entry name" value="Homeodomain-like"/>
    <property type="match status" value="1"/>
</dbReference>
<sequence length="299" mass="32041">MAKGVGNPPAITRFALYGEGDAAVSPEFVHVERIFERSSRNDWTIEPHAHPGLLQCLLLQSGGVVLADEAGRRRERGPGVFVAPPGTVHAFRFTRGAEGWVLSIAADLLDDPRMAGFCGRLNLPQDAAAWIGLQAGARPAERLGWLLADLDGRLAEGEAGGGVVLGQVLLALAIVADAADSSVNPVPPDPRGRLATRFRALVDVHYREHWRVEDYAAALGTTRATLGRACRNRFGRAPAEIAHDRLLKEAQRLLAFSGGSVAEIADALGFADPAYFARFFKTRSGMTATAFRESRGRAG</sequence>
<evidence type="ECO:0000256" key="3">
    <source>
        <dbReference type="ARBA" id="ARBA00023163"/>
    </source>
</evidence>
<keyword evidence="1" id="KW-0805">Transcription regulation</keyword>
<dbReference type="InterPro" id="IPR018060">
    <property type="entry name" value="HTH_AraC"/>
</dbReference>
<dbReference type="InterPro" id="IPR011051">
    <property type="entry name" value="RmlC_Cupin_sf"/>
</dbReference>
<gene>
    <name evidence="5" type="ORF">POM99_09615</name>
</gene>
<evidence type="ECO:0000313" key="6">
    <source>
        <dbReference type="Proteomes" id="UP001222770"/>
    </source>
</evidence>
<dbReference type="CDD" id="cd06999">
    <property type="entry name" value="cupin_HpaA-like_N"/>
    <property type="match status" value="1"/>
</dbReference>
<keyword evidence="6" id="KW-1185">Reference proteome</keyword>
<keyword evidence="2" id="KW-0238">DNA-binding</keyword>
<dbReference type="SMART" id="SM00342">
    <property type="entry name" value="HTH_ARAC"/>
    <property type="match status" value="1"/>
</dbReference>
<keyword evidence="3" id="KW-0804">Transcription</keyword>
<evidence type="ECO:0000256" key="1">
    <source>
        <dbReference type="ARBA" id="ARBA00023015"/>
    </source>
</evidence>
<evidence type="ECO:0000259" key="4">
    <source>
        <dbReference type="PROSITE" id="PS01124"/>
    </source>
</evidence>
<proteinExistence type="predicted"/>
<feature type="domain" description="HTH araC/xylS-type" evidence="4">
    <location>
        <begin position="196"/>
        <end position="294"/>
    </location>
</feature>
<dbReference type="InterPro" id="IPR047264">
    <property type="entry name" value="Cupin_HpaA-like_N"/>
</dbReference>
<evidence type="ECO:0000256" key="2">
    <source>
        <dbReference type="ARBA" id="ARBA00023125"/>
    </source>
</evidence>
<dbReference type="PANTHER" id="PTHR43280">
    <property type="entry name" value="ARAC-FAMILY TRANSCRIPTIONAL REGULATOR"/>
    <property type="match status" value="1"/>
</dbReference>
<dbReference type="InterPro" id="IPR009057">
    <property type="entry name" value="Homeodomain-like_sf"/>
</dbReference>
<comment type="caution">
    <text evidence="5">The sequence shown here is derived from an EMBL/GenBank/DDBJ whole genome shotgun (WGS) entry which is preliminary data.</text>
</comment>
<dbReference type="RefSeq" id="WP_277277174.1">
    <property type="nucleotide sequence ID" value="NZ_JAROCY010000007.1"/>
</dbReference>
<protein>
    <submittedName>
        <fullName evidence="5">Helix-turn-helix domain-containing protein</fullName>
    </submittedName>
</protein>
<dbReference type="PANTHER" id="PTHR43280:SF32">
    <property type="entry name" value="TRANSCRIPTIONAL REGULATORY PROTEIN"/>
    <property type="match status" value="1"/>
</dbReference>